<gene>
    <name evidence="1" type="ORF">V2H45_23915</name>
</gene>
<sequence>MNSLKQAIAALQRPCTPTTESRSVMMPKLSAAGDGQRYTYSDNHLA</sequence>
<proteinExistence type="predicted"/>
<dbReference type="AlphaFoldDB" id="A0AAW9Q6I1"/>
<accession>A0AAW9Q6I1</accession>
<organism evidence="1 2">
    <name type="scientific">Tumidithrix elongata BACA0141</name>
    <dbReference type="NCBI Taxonomy" id="2716417"/>
    <lineage>
        <taxon>Bacteria</taxon>
        <taxon>Bacillati</taxon>
        <taxon>Cyanobacteriota</taxon>
        <taxon>Cyanophyceae</taxon>
        <taxon>Pseudanabaenales</taxon>
        <taxon>Pseudanabaenaceae</taxon>
        <taxon>Tumidithrix</taxon>
        <taxon>Tumidithrix elongata</taxon>
    </lineage>
</organism>
<dbReference type="EMBL" id="JAZBJZ010000171">
    <property type="protein sequence ID" value="MEE3719794.1"/>
    <property type="molecule type" value="Genomic_DNA"/>
</dbReference>
<evidence type="ECO:0000313" key="2">
    <source>
        <dbReference type="Proteomes" id="UP001333818"/>
    </source>
</evidence>
<protein>
    <submittedName>
        <fullName evidence="1">Uncharacterized protein</fullName>
    </submittedName>
</protein>
<dbReference type="Proteomes" id="UP001333818">
    <property type="component" value="Unassembled WGS sequence"/>
</dbReference>
<comment type="caution">
    <text evidence="1">The sequence shown here is derived from an EMBL/GenBank/DDBJ whole genome shotgun (WGS) entry which is preliminary data.</text>
</comment>
<reference evidence="1" key="1">
    <citation type="submission" date="2024-01" db="EMBL/GenBank/DDBJ databases">
        <title>Bank of Algae and Cyanobacteria of the Azores (BACA) strain genomes.</title>
        <authorList>
            <person name="Luz R."/>
            <person name="Cordeiro R."/>
            <person name="Fonseca A."/>
            <person name="Goncalves V."/>
        </authorList>
    </citation>
    <scope>NUCLEOTIDE SEQUENCE</scope>
    <source>
        <strain evidence="1">BACA0141</strain>
    </source>
</reference>
<name>A0AAW9Q6I1_9CYAN</name>
<evidence type="ECO:0000313" key="1">
    <source>
        <dbReference type="EMBL" id="MEE3719794.1"/>
    </source>
</evidence>
<keyword evidence="2" id="KW-1185">Reference proteome</keyword>